<reference evidence="3" key="1">
    <citation type="journal article" date="2017" name="Nat. Ecol. Evol.">
        <title>Genome expansion and lineage-specific genetic innovations in the forest pathogenic fungi Armillaria.</title>
        <authorList>
            <person name="Sipos G."/>
            <person name="Prasanna A.N."/>
            <person name="Walter M.C."/>
            <person name="O'Connor E."/>
            <person name="Balint B."/>
            <person name="Krizsan K."/>
            <person name="Kiss B."/>
            <person name="Hess J."/>
            <person name="Varga T."/>
            <person name="Slot J."/>
            <person name="Riley R."/>
            <person name="Boka B."/>
            <person name="Rigling D."/>
            <person name="Barry K."/>
            <person name="Lee J."/>
            <person name="Mihaltcheva S."/>
            <person name="LaButti K."/>
            <person name="Lipzen A."/>
            <person name="Waldron R."/>
            <person name="Moloney N.M."/>
            <person name="Sperisen C."/>
            <person name="Kredics L."/>
            <person name="Vagvoelgyi C."/>
            <person name="Patrignani A."/>
            <person name="Fitzpatrick D."/>
            <person name="Nagy I."/>
            <person name="Doyle S."/>
            <person name="Anderson J.B."/>
            <person name="Grigoriev I.V."/>
            <person name="Gueldener U."/>
            <person name="Muensterkoetter M."/>
            <person name="Nagy L.G."/>
        </authorList>
    </citation>
    <scope>NUCLEOTIDE SEQUENCE [LARGE SCALE GENOMIC DNA]</scope>
    <source>
        <strain evidence="3">28-4</strain>
    </source>
</reference>
<keyword evidence="3" id="KW-1185">Reference proteome</keyword>
<feature type="region of interest" description="Disordered" evidence="1">
    <location>
        <begin position="274"/>
        <end position="294"/>
    </location>
</feature>
<sequence>MIDGGASAAAVGAAAYLVKWYIIVSPKKRVKSLFLDMDRAQGEFMNAASVIPPTVGVTICTDHEMLAKDIATLHKSRWGHWKNRSAYAAVRERVEAHCEEVFATSRKYVIAAYLASARERLAKEQAELRATSAEEGCRCTTRGDSPRHPQTSGAVQTPQSGSTDSARTTSSTMPLNLSTTSLPLQYPVMVPLQGATQTSGLFDELEGLILDENLLDFSDASPGLGQREGILIDFSSEDSNASTIYRLSLGENDSSQTTNLNDSVLAPPNVATETSALSGESSTTETPYSTNHSSQLCVPDVSLSTPSAGTSTGCFASAAATVQMMSNVVSAFSSIAGAIQNS</sequence>
<dbReference type="EMBL" id="KZ293418">
    <property type="protein sequence ID" value="PBK75028.1"/>
    <property type="molecule type" value="Genomic_DNA"/>
</dbReference>
<evidence type="ECO:0000313" key="3">
    <source>
        <dbReference type="Proteomes" id="UP000218334"/>
    </source>
</evidence>
<name>A0A2H3C9N3_9AGAR</name>
<accession>A0A2H3C9N3</accession>
<feature type="compositionally biased region" description="Polar residues" evidence="1">
    <location>
        <begin position="148"/>
        <end position="178"/>
    </location>
</feature>
<feature type="region of interest" description="Disordered" evidence="1">
    <location>
        <begin position="132"/>
        <end position="178"/>
    </location>
</feature>
<gene>
    <name evidence="2" type="ORF">ARMSODRAFT_1000711</name>
</gene>
<evidence type="ECO:0000256" key="1">
    <source>
        <dbReference type="SAM" id="MobiDB-lite"/>
    </source>
</evidence>
<evidence type="ECO:0000313" key="2">
    <source>
        <dbReference type="EMBL" id="PBK75028.1"/>
    </source>
</evidence>
<dbReference type="AlphaFoldDB" id="A0A2H3C9N3"/>
<protein>
    <submittedName>
        <fullName evidence="2">Uncharacterized protein</fullName>
    </submittedName>
</protein>
<proteinExistence type="predicted"/>
<organism evidence="2 3">
    <name type="scientific">Armillaria solidipes</name>
    <dbReference type="NCBI Taxonomy" id="1076256"/>
    <lineage>
        <taxon>Eukaryota</taxon>
        <taxon>Fungi</taxon>
        <taxon>Dikarya</taxon>
        <taxon>Basidiomycota</taxon>
        <taxon>Agaricomycotina</taxon>
        <taxon>Agaricomycetes</taxon>
        <taxon>Agaricomycetidae</taxon>
        <taxon>Agaricales</taxon>
        <taxon>Marasmiineae</taxon>
        <taxon>Physalacriaceae</taxon>
        <taxon>Armillaria</taxon>
    </lineage>
</organism>
<dbReference type="Proteomes" id="UP000218334">
    <property type="component" value="Unassembled WGS sequence"/>
</dbReference>